<evidence type="ECO:0000313" key="1">
    <source>
        <dbReference type="EMBL" id="ANK07147.1"/>
    </source>
</evidence>
<protein>
    <submittedName>
        <fullName evidence="1">YciQ</fullName>
    </submittedName>
</protein>
<dbReference type="AlphaFoldDB" id="A0A192CN49"/>
<dbReference type="Proteomes" id="UP000183316">
    <property type="component" value="Extrachromosomal Element unnamed1"/>
</dbReference>
<accession>A0A192CN49</accession>
<evidence type="ECO:0000313" key="2">
    <source>
        <dbReference type="Proteomes" id="UP000183316"/>
    </source>
</evidence>
<name>A0A192CN49_ECO25</name>
<dbReference type="EMBL" id="CP015087">
    <property type="protein sequence ID" value="ANK07147.1"/>
    <property type="molecule type" value="Genomic_DNA"/>
</dbReference>
<reference evidence="1 2" key="1">
    <citation type="submission" date="2016-03" db="EMBL/GenBank/DDBJ databases">
        <title>Genome Sequence and Comparative Pathogenic Determinants of Uropathogenic Escherichia coli O25b:H4, a Clinical Isolate from Saudi Arabia.</title>
        <authorList>
            <person name="Alyamani E.A.J."/>
            <person name="Khiyami M.A."/>
            <person name="Booq R.Y."/>
            <person name="Bahwerth F.S."/>
            <person name="Vaisvil B."/>
            <person name="Schmitt D.P."/>
            <person name="Kapatral V."/>
        </authorList>
    </citation>
    <scope>NUCLEOTIDE SEQUENCE [LARGE SCALE GENOMIC DNA]</scope>
    <source>
        <strain evidence="1 2">O25b:H4</strain>
    </source>
</reference>
<gene>
    <name evidence="1" type="ORF">WLH_05886</name>
</gene>
<dbReference type="PATRIC" id="fig|941280.3.peg.5838"/>
<sequence>MKPMSFRQITRPACYVSMRSWFMTIKVFCADIVNLIVKGKIHLEAHYDKNQQILIRVNEGATRNNAVLLPAEQLLLEALFRKGDKVVLTGRRNRVLRKAFLRMQKFYLPRKKSSFLPT</sequence>
<proteinExistence type="predicted"/>
<organism evidence="1 2">
    <name type="scientific">Escherichia coli O25b:H4</name>
    <dbReference type="NCBI Taxonomy" id="941280"/>
    <lineage>
        <taxon>Bacteria</taxon>
        <taxon>Pseudomonadati</taxon>
        <taxon>Pseudomonadota</taxon>
        <taxon>Gammaproteobacteria</taxon>
        <taxon>Enterobacterales</taxon>
        <taxon>Enterobacteriaceae</taxon>
        <taxon>Escherichia</taxon>
    </lineage>
</organism>